<sequence>MDVRRVNSKNKTKENNSVFEERTNLDGGLLVIAHCLATATDGVDTGDAVHHALRRIELEQSSSPPPPPEPTNQAAMGVVASPHRCGRCPAVECSFKFRARPESGASRGQRSMLISLNRKLREHA</sequence>
<protein>
    <submittedName>
        <fullName evidence="1">Uncharacterized protein</fullName>
    </submittedName>
</protein>
<dbReference type="AlphaFoldDB" id="A0AAD5MLV3"/>
<name>A0AAD5MLV3_PARTN</name>
<accession>A0AAD5MLV3</accession>
<organism evidence="1 2">
    <name type="scientific">Parelaphostrongylus tenuis</name>
    <name type="common">Meningeal worm</name>
    <dbReference type="NCBI Taxonomy" id="148309"/>
    <lineage>
        <taxon>Eukaryota</taxon>
        <taxon>Metazoa</taxon>
        <taxon>Ecdysozoa</taxon>
        <taxon>Nematoda</taxon>
        <taxon>Chromadorea</taxon>
        <taxon>Rhabditida</taxon>
        <taxon>Rhabditina</taxon>
        <taxon>Rhabditomorpha</taxon>
        <taxon>Strongyloidea</taxon>
        <taxon>Metastrongylidae</taxon>
        <taxon>Parelaphostrongylus</taxon>
    </lineage>
</organism>
<evidence type="ECO:0000313" key="1">
    <source>
        <dbReference type="EMBL" id="KAJ1359048.1"/>
    </source>
</evidence>
<proteinExistence type="predicted"/>
<gene>
    <name evidence="1" type="ORF">KIN20_017664</name>
</gene>
<keyword evidence="2" id="KW-1185">Reference proteome</keyword>
<dbReference type="EMBL" id="JAHQIW010003536">
    <property type="protein sequence ID" value="KAJ1359048.1"/>
    <property type="molecule type" value="Genomic_DNA"/>
</dbReference>
<evidence type="ECO:0000313" key="2">
    <source>
        <dbReference type="Proteomes" id="UP001196413"/>
    </source>
</evidence>
<dbReference type="Proteomes" id="UP001196413">
    <property type="component" value="Unassembled WGS sequence"/>
</dbReference>
<comment type="caution">
    <text evidence="1">The sequence shown here is derived from an EMBL/GenBank/DDBJ whole genome shotgun (WGS) entry which is preliminary data.</text>
</comment>
<reference evidence="1" key="1">
    <citation type="submission" date="2021-06" db="EMBL/GenBank/DDBJ databases">
        <title>Parelaphostrongylus tenuis whole genome reference sequence.</title>
        <authorList>
            <person name="Garwood T.J."/>
            <person name="Larsen P.A."/>
            <person name="Fountain-Jones N.M."/>
            <person name="Garbe J.R."/>
            <person name="Macchietto M.G."/>
            <person name="Kania S.A."/>
            <person name="Gerhold R.W."/>
            <person name="Richards J.E."/>
            <person name="Wolf T.M."/>
        </authorList>
    </citation>
    <scope>NUCLEOTIDE SEQUENCE</scope>
    <source>
        <strain evidence="1">MNPRO001-30</strain>
        <tissue evidence="1">Meninges</tissue>
    </source>
</reference>